<feature type="transmembrane region" description="Helical" evidence="7">
    <location>
        <begin position="441"/>
        <end position="462"/>
    </location>
</feature>
<keyword evidence="4 7" id="KW-0812">Transmembrane</keyword>
<dbReference type="AlphaFoldDB" id="A0A5N6SYL1"/>
<keyword evidence="6 7" id="KW-0472">Membrane</keyword>
<dbReference type="GO" id="GO:0022857">
    <property type="term" value="F:transmembrane transporter activity"/>
    <property type="evidence" value="ECO:0007669"/>
    <property type="project" value="InterPro"/>
</dbReference>
<dbReference type="Pfam" id="PF00106">
    <property type="entry name" value="adh_short"/>
    <property type="match status" value="1"/>
</dbReference>
<feature type="transmembrane region" description="Helical" evidence="7">
    <location>
        <begin position="269"/>
        <end position="288"/>
    </location>
</feature>
<feature type="transmembrane region" description="Helical" evidence="7">
    <location>
        <begin position="238"/>
        <end position="257"/>
    </location>
</feature>
<comment type="subcellular location">
    <subcellularLocation>
        <location evidence="1">Membrane</location>
        <topology evidence="1">Multi-pass membrane protein</topology>
    </subcellularLocation>
</comment>
<evidence type="ECO:0000313" key="10">
    <source>
        <dbReference type="Proteomes" id="UP000325672"/>
    </source>
</evidence>
<evidence type="ECO:0000256" key="6">
    <source>
        <dbReference type="ARBA" id="ARBA00023136"/>
    </source>
</evidence>
<gene>
    <name evidence="9" type="ORF">BDV38DRAFT_291895</name>
</gene>
<name>A0A5N6SYL1_ASPPS</name>
<proteinExistence type="inferred from homology"/>
<dbReference type="Proteomes" id="UP000325672">
    <property type="component" value="Unassembled WGS sequence"/>
</dbReference>
<evidence type="ECO:0000256" key="1">
    <source>
        <dbReference type="ARBA" id="ARBA00004141"/>
    </source>
</evidence>
<dbReference type="Gene3D" id="1.20.1250.20">
    <property type="entry name" value="MFS general substrate transporter like domains"/>
    <property type="match status" value="2"/>
</dbReference>
<evidence type="ECO:0000313" key="9">
    <source>
        <dbReference type="EMBL" id="KAE8138869.1"/>
    </source>
</evidence>
<evidence type="ECO:0000256" key="2">
    <source>
        <dbReference type="ARBA" id="ARBA00007520"/>
    </source>
</evidence>
<keyword evidence="10" id="KW-1185">Reference proteome</keyword>
<dbReference type="OrthoDB" id="10021397at2759"/>
<feature type="transmembrane region" description="Helical" evidence="7">
    <location>
        <begin position="375"/>
        <end position="397"/>
    </location>
</feature>
<dbReference type="PANTHER" id="PTHR23501:SF12">
    <property type="entry name" value="MAJOR FACILITATOR SUPERFAMILY (MFS) PROFILE DOMAIN-CONTAINING PROTEIN-RELATED"/>
    <property type="match status" value="1"/>
</dbReference>
<organism evidence="9 10">
    <name type="scientific">Aspergillus pseudotamarii</name>
    <dbReference type="NCBI Taxonomy" id="132259"/>
    <lineage>
        <taxon>Eukaryota</taxon>
        <taxon>Fungi</taxon>
        <taxon>Dikarya</taxon>
        <taxon>Ascomycota</taxon>
        <taxon>Pezizomycotina</taxon>
        <taxon>Eurotiomycetes</taxon>
        <taxon>Eurotiomycetidae</taxon>
        <taxon>Eurotiales</taxon>
        <taxon>Aspergillaceae</taxon>
        <taxon>Aspergillus</taxon>
        <taxon>Aspergillus subgen. Circumdati</taxon>
    </lineage>
</organism>
<dbReference type="PANTHER" id="PTHR23501">
    <property type="entry name" value="MAJOR FACILITATOR SUPERFAMILY"/>
    <property type="match status" value="1"/>
</dbReference>
<dbReference type="PRINTS" id="PR00081">
    <property type="entry name" value="GDHRDH"/>
</dbReference>
<dbReference type="Pfam" id="PF07690">
    <property type="entry name" value="MFS_1"/>
    <property type="match status" value="1"/>
</dbReference>
<dbReference type="RefSeq" id="XP_031914932.1">
    <property type="nucleotide sequence ID" value="XM_032061868.1"/>
</dbReference>
<feature type="transmembrane region" description="Helical" evidence="7">
    <location>
        <begin position="519"/>
        <end position="536"/>
    </location>
</feature>
<dbReference type="InterPro" id="IPR036259">
    <property type="entry name" value="MFS_trans_sf"/>
</dbReference>
<dbReference type="SUPFAM" id="SSF51735">
    <property type="entry name" value="NAD(P)-binding Rossmann-fold domains"/>
    <property type="match status" value="1"/>
</dbReference>
<evidence type="ECO:0000259" key="8">
    <source>
        <dbReference type="PROSITE" id="PS50850"/>
    </source>
</evidence>
<keyword evidence="5 7" id="KW-1133">Transmembrane helix</keyword>
<evidence type="ECO:0000256" key="7">
    <source>
        <dbReference type="SAM" id="Phobius"/>
    </source>
</evidence>
<feature type="transmembrane region" description="Helical" evidence="7">
    <location>
        <begin position="349"/>
        <end position="370"/>
    </location>
</feature>
<dbReference type="Gene3D" id="3.40.50.720">
    <property type="entry name" value="NAD(P)-binding Rossmann-like Domain"/>
    <property type="match status" value="1"/>
</dbReference>
<evidence type="ECO:0000256" key="5">
    <source>
        <dbReference type="ARBA" id="ARBA00022989"/>
    </source>
</evidence>
<evidence type="ECO:0000256" key="3">
    <source>
        <dbReference type="ARBA" id="ARBA00022448"/>
    </source>
</evidence>
<protein>
    <submittedName>
        <fullName evidence="9">Major facilitator superfamily domain-containing protein</fullName>
    </submittedName>
</protein>
<dbReference type="InterPro" id="IPR020846">
    <property type="entry name" value="MFS_dom"/>
</dbReference>
<feature type="transmembrane region" description="Helical" evidence="7">
    <location>
        <begin position="106"/>
        <end position="125"/>
    </location>
</feature>
<dbReference type="InterPro" id="IPR002347">
    <property type="entry name" value="SDR_fam"/>
</dbReference>
<dbReference type="GeneID" id="43646078"/>
<dbReference type="EMBL" id="ML743569">
    <property type="protein sequence ID" value="KAE8138869.1"/>
    <property type="molecule type" value="Genomic_DNA"/>
</dbReference>
<feature type="domain" description="Major facilitator superfamily (MFS) profile" evidence="8">
    <location>
        <begin position="42"/>
        <end position="541"/>
    </location>
</feature>
<evidence type="ECO:0000256" key="4">
    <source>
        <dbReference type="ARBA" id="ARBA00022692"/>
    </source>
</evidence>
<reference evidence="9 10" key="1">
    <citation type="submission" date="2019-04" db="EMBL/GenBank/DDBJ databases">
        <title>Friends and foes A comparative genomics study of 23 Aspergillus species from section Flavi.</title>
        <authorList>
            <consortium name="DOE Joint Genome Institute"/>
            <person name="Kjaerbolling I."/>
            <person name="Vesth T."/>
            <person name="Frisvad J.C."/>
            <person name="Nybo J.L."/>
            <person name="Theobald S."/>
            <person name="Kildgaard S."/>
            <person name="Isbrandt T."/>
            <person name="Kuo A."/>
            <person name="Sato A."/>
            <person name="Lyhne E.K."/>
            <person name="Kogle M.E."/>
            <person name="Wiebenga A."/>
            <person name="Kun R.S."/>
            <person name="Lubbers R.J."/>
            <person name="Makela M.R."/>
            <person name="Barry K."/>
            <person name="Chovatia M."/>
            <person name="Clum A."/>
            <person name="Daum C."/>
            <person name="Haridas S."/>
            <person name="He G."/>
            <person name="LaButti K."/>
            <person name="Lipzen A."/>
            <person name="Mondo S."/>
            <person name="Riley R."/>
            <person name="Salamov A."/>
            <person name="Simmons B.A."/>
            <person name="Magnuson J.K."/>
            <person name="Henrissat B."/>
            <person name="Mortensen U.H."/>
            <person name="Larsen T.O."/>
            <person name="Devries R.P."/>
            <person name="Grigoriev I.V."/>
            <person name="Machida M."/>
            <person name="Baker S.E."/>
            <person name="Andersen M.R."/>
        </authorList>
    </citation>
    <scope>NUCLEOTIDE SEQUENCE [LARGE SCALE GENOMIC DNA]</scope>
    <source>
        <strain evidence="9 10">CBS 117625</strain>
    </source>
</reference>
<feature type="transmembrane region" description="Helical" evidence="7">
    <location>
        <begin position="165"/>
        <end position="185"/>
    </location>
</feature>
<feature type="transmembrane region" description="Helical" evidence="7">
    <location>
        <begin position="137"/>
        <end position="158"/>
    </location>
</feature>
<dbReference type="PROSITE" id="PS50850">
    <property type="entry name" value="MFS"/>
    <property type="match status" value="1"/>
</dbReference>
<dbReference type="GO" id="GO:0005886">
    <property type="term" value="C:plasma membrane"/>
    <property type="evidence" value="ECO:0007669"/>
    <property type="project" value="TreeGrafter"/>
</dbReference>
<dbReference type="InterPro" id="IPR011701">
    <property type="entry name" value="MFS"/>
</dbReference>
<feature type="transmembrane region" description="Helical" evidence="7">
    <location>
        <begin position="309"/>
        <end position="329"/>
    </location>
</feature>
<dbReference type="SUPFAM" id="SSF103473">
    <property type="entry name" value="MFS general substrate transporter"/>
    <property type="match status" value="1"/>
</dbReference>
<accession>A0A5N6SYL1</accession>
<dbReference type="InterPro" id="IPR036291">
    <property type="entry name" value="NAD(P)-bd_dom_sf"/>
</dbReference>
<feature type="transmembrane region" description="Helical" evidence="7">
    <location>
        <begin position="76"/>
        <end position="94"/>
    </location>
</feature>
<keyword evidence="3" id="KW-0813">Transport</keyword>
<feature type="transmembrane region" description="Helical" evidence="7">
    <location>
        <begin position="197"/>
        <end position="217"/>
    </location>
</feature>
<comment type="similarity">
    <text evidence="2">Belongs to the major facilitator superfamily. TCR/Tet family.</text>
</comment>
<sequence>MADISSSTISQQSSGKEAAALKIAPETPRSRDHIADWKWKGSLAAVMLTTVINGYDVSNVANIQPRLYEAFGDIELLPWIGLSFSLAVFAFLSFSRKILYCFDMQWIYIISVIVFMVGAAVAGAAHNLATVIVGRTIMGVGGSVIYQSNLTFVAVFATPAETPRLFGLLGALWAVGLVIGGPIGSALASNSATTWRWAFYMNLPWAGLVLVMAFICMPSKYLGPDIPVWSRIARIDPIGITMNIAVPALFCIALEFSGPVWDWGSGSSIAVWVVFGVLLVAWIVQQCWCIGTTPDERAIPVHLFHRLDLVPLWIASGCAGASYAGTLYYTPLFFAFARGHSPLQQTVRLLPFVVVFIVVVLLVGGLLPLFGRYNLIYIIAGMATVAGAGAMAATLSPTVPESQVLGLEALIGVGLGCSYQHGVGISNVINKDPRDKVDSVVMFNLAQMGGITVILSIAGSIFQNVGFHLLKDAIGGNGFSEEDLRQALAGVSSVVWESEDPDVLARGVEAVADVLAREYYLVVAGGALCFVCGLVMSRGQSAMAFLYQMLGSKVWPPRDTTPDLTGRTLLITGANSGLGYESVIKFVRASAKRIIIGVRSVEKGEEAKKAILAQAPQSNVIIDVYHVDMVDYTTIEAFASRVHREVERLDYVVLNAGISPHAYRQSAYGFESGIQVNLVSTTLLALLLLPKLLASQTDDFTPVLELVGSGTHQRIPALLPDTDDPDQDILEVYNTETSFKTFGIIQQYSLTKLFLMYVQWHLVKLVDNRVSGSPRVYVVVVGPGPTQSGLSRDFDKHSSFGVRIAVNMMNLMMKTSEQGARTYISGLMLGQEGHGQFWQWDSINRREHGANESEQQAC</sequence>